<protein>
    <submittedName>
        <fullName evidence="1">Uncharacterized protein</fullName>
    </submittedName>
</protein>
<dbReference type="Proteomes" id="UP001057279">
    <property type="component" value="Linkage Group LG02"/>
</dbReference>
<accession>A0ACB9VET3</accession>
<keyword evidence="2" id="KW-1185">Reference proteome</keyword>
<organism evidence="1 2">
    <name type="scientific">Ovis ammon polii x Ovis aries</name>
    <dbReference type="NCBI Taxonomy" id="2918886"/>
    <lineage>
        <taxon>Eukaryota</taxon>
        <taxon>Metazoa</taxon>
        <taxon>Chordata</taxon>
        <taxon>Craniata</taxon>
        <taxon>Vertebrata</taxon>
        <taxon>Euteleostomi</taxon>
        <taxon>Mammalia</taxon>
        <taxon>Eutheria</taxon>
        <taxon>Laurasiatheria</taxon>
        <taxon>Artiodactyla</taxon>
        <taxon>Ruminantia</taxon>
        <taxon>Pecora</taxon>
        <taxon>Bovidae</taxon>
        <taxon>Caprinae</taxon>
        <taxon>Ovis</taxon>
    </lineage>
</organism>
<evidence type="ECO:0000313" key="2">
    <source>
        <dbReference type="Proteomes" id="UP001057279"/>
    </source>
</evidence>
<comment type="caution">
    <text evidence="1">The sequence shown here is derived from an EMBL/GenBank/DDBJ whole genome shotgun (WGS) entry which is preliminary data.</text>
</comment>
<proteinExistence type="predicted"/>
<sequence length="233" mass="25435">MSCLVPATLYSERDGLSDTSFCLADFQWLESKMCEDRSYGIDWSLSQRKMPFHSGRFNAAASSWSKSKGPDGPLIGPRRSQDARNYKPLITEVAQPIGPDPGKVRSGCLYKNGLGTAPYNDTGLGPTDSTLLRPQIKALNTVVKQHKVDALLDVSQCMHDPKGETLCLPLDGKTSMKEVLQDGFVGIEKSDDWLIRVVTVVLSSSERQKSSLSSPEFPATDPSSPSLKVIPCI</sequence>
<evidence type="ECO:0000313" key="1">
    <source>
        <dbReference type="EMBL" id="KAI4588282.1"/>
    </source>
</evidence>
<dbReference type="EMBL" id="CM043027">
    <property type="protein sequence ID" value="KAI4588282.1"/>
    <property type="molecule type" value="Genomic_DNA"/>
</dbReference>
<gene>
    <name evidence="1" type="ORF">MJG53_002690</name>
</gene>
<reference evidence="1" key="1">
    <citation type="submission" date="2022-03" db="EMBL/GenBank/DDBJ databases">
        <title>Genomic analyses of argali, domestic sheep and their hybrids provide insights into chromosomal evolution, heterosis and genetic basis of agronomic traits.</title>
        <authorList>
            <person name="Li M."/>
        </authorList>
    </citation>
    <scope>NUCLEOTIDE SEQUENCE</scope>
    <source>
        <strain evidence="1">F1 hybrid</strain>
    </source>
</reference>
<name>A0ACB9VET3_9CETA</name>